<dbReference type="Proteomes" id="UP000238163">
    <property type="component" value="Unassembled WGS sequence"/>
</dbReference>
<reference evidence="2 3" key="1">
    <citation type="submission" date="2018-03" db="EMBL/GenBank/DDBJ databases">
        <title>Genetic Diversity and Phenotypic Plasticity of AHL Mediated Quorum Sensing in Environmental Strains of Vibrio mediterranei.</title>
        <authorList>
            <person name="Lantoine F."/>
            <person name="Vouve F."/>
        </authorList>
    </citation>
    <scope>NUCLEOTIDE SEQUENCE [LARGE SCALE GENOMIC DNA]</scope>
    <source>
        <strain evidence="2 3">17LN0615E</strain>
    </source>
</reference>
<protein>
    <submittedName>
        <fullName evidence="2">Uncharacterized protein</fullName>
    </submittedName>
</protein>
<keyword evidence="1" id="KW-0472">Membrane</keyword>
<name>A0ABX5D8A6_9VIBR</name>
<evidence type="ECO:0000313" key="2">
    <source>
        <dbReference type="EMBL" id="PRQ65177.1"/>
    </source>
</evidence>
<keyword evidence="3" id="KW-1185">Reference proteome</keyword>
<sequence>MTRNTHNEKNLWKQFCEKTKFLETQVGKAAMVGVALLMIIWSVYSSMTQYNSTNPVEPQSSSYTLEE</sequence>
<comment type="caution">
    <text evidence="2">The sequence shown here is derived from an EMBL/GenBank/DDBJ whole genome shotgun (WGS) entry which is preliminary data.</text>
</comment>
<keyword evidence="1" id="KW-0812">Transmembrane</keyword>
<proteinExistence type="predicted"/>
<evidence type="ECO:0000313" key="3">
    <source>
        <dbReference type="Proteomes" id="UP000238163"/>
    </source>
</evidence>
<gene>
    <name evidence="2" type="ORF">COR51_23945</name>
</gene>
<organism evidence="2 3">
    <name type="scientific">Vibrio mediterranei</name>
    <dbReference type="NCBI Taxonomy" id="689"/>
    <lineage>
        <taxon>Bacteria</taxon>
        <taxon>Pseudomonadati</taxon>
        <taxon>Pseudomonadota</taxon>
        <taxon>Gammaproteobacteria</taxon>
        <taxon>Vibrionales</taxon>
        <taxon>Vibrionaceae</taxon>
        <taxon>Vibrio</taxon>
    </lineage>
</organism>
<keyword evidence="1" id="KW-1133">Transmembrane helix</keyword>
<feature type="transmembrane region" description="Helical" evidence="1">
    <location>
        <begin position="21"/>
        <end position="44"/>
    </location>
</feature>
<accession>A0ABX5D8A6</accession>
<evidence type="ECO:0000256" key="1">
    <source>
        <dbReference type="SAM" id="Phobius"/>
    </source>
</evidence>
<dbReference type="EMBL" id="NWTN01000026">
    <property type="protein sequence ID" value="PRQ65177.1"/>
    <property type="molecule type" value="Genomic_DNA"/>
</dbReference>
<dbReference type="RefSeq" id="WP_106008981.1">
    <property type="nucleotide sequence ID" value="NZ_NWTN01000026.1"/>
</dbReference>